<dbReference type="AlphaFoldDB" id="A0A2U2MXA9"/>
<proteinExistence type="predicted"/>
<dbReference type="SUPFAM" id="SSF103481">
    <property type="entry name" value="Multidrug resistance efflux transporter EmrE"/>
    <property type="match status" value="1"/>
</dbReference>
<keyword evidence="3" id="KW-1185">Reference proteome</keyword>
<accession>A0A2U2MXA9</accession>
<reference evidence="2 3" key="1">
    <citation type="submission" date="2018-05" db="EMBL/GenBank/DDBJ databases">
        <title>Spiribacter halobius sp. nov., a moderately halophilic bacterium isolated from marine solar saltern.</title>
        <authorList>
            <person name="Zheng W.-S."/>
            <person name="Lu D.-C."/>
            <person name="Du Z.-J."/>
        </authorList>
    </citation>
    <scope>NUCLEOTIDE SEQUENCE [LARGE SCALE GENOMIC DNA]</scope>
    <source>
        <strain evidence="2 3">E85</strain>
    </source>
</reference>
<dbReference type="Proteomes" id="UP000245474">
    <property type="component" value="Unassembled WGS sequence"/>
</dbReference>
<organism evidence="2 3">
    <name type="scientific">Sediminicurvatus halobius</name>
    <dbReference type="NCBI Taxonomy" id="2182432"/>
    <lineage>
        <taxon>Bacteria</taxon>
        <taxon>Pseudomonadati</taxon>
        <taxon>Pseudomonadota</taxon>
        <taxon>Gammaproteobacteria</taxon>
        <taxon>Chromatiales</taxon>
        <taxon>Ectothiorhodospiraceae</taxon>
        <taxon>Sediminicurvatus</taxon>
    </lineage>
</organism>
<comment type="caution">
    <text evidence="2">The sequence shown here is derived from an EMBL/GenBank/DDBJ whole genome shotgun (WGS) entry which is preliminary data.</text>
</comment>
<gene>
    <name evidence="2" type="ORF">DEM34_16210</name>
</gene>
<dbReference type="InterPro" id="IPR037185">
    <property type="entry name" value="EmrE-like"/>
</dbReference>
<sequence>MYSSLTHSCMPSPCQRLGQSVFQGLLTGVLSLAAYRTAVSLLGAMRTALTTAAVPGVAVRGRILLPGEIPRAVAWAGPGTTTLGMLVSLLPPRPNKSPRSRGTAGSTPLAAGDTAAARIER</sequence>
<evidence type="ECO:0000313" key="3">
    <source>
        <dbReference type="Proteomes" id="UP000245474"/>
    </source>
</evidence>
<dbReference type="EMBL" id="QFFI01000033">
    <property type="protein sequence ID" value="PWG61503.1"/>
    <property type="molecule type" value="Genomic_DNA"/>
</dbReference>
<protein>
    <submittedName>
        <fullName evidence="2">Uncharacterized protein</fullName>
    </submittedName>
</protein>
<name>A0A2U2MXA9_9GAMM</name>
<evidence type="ECO:0000256" key="1">
    <source>
        <dbReference type="SAM" id="MobiDB-lite"/>
    </source>
</evidence>
<evidence type="ECO:0000313" key="2">
    <source>
        <dbReference type="EMBL" id="PWG61503.1"/>
    </source>
</evidence>
<feature type="region of interest" description="Disordered" evidence="1">
    <location>
        <begin position="90"/>
        <end position="121"/>
    </location>
</feature>